<dbReference type="SUPFAM" id="SSF56281">
    <property type="entry name" value="Metallo-hydrolase/oxidoreductase"/>
    <property type="match status" value="1"/>
</dbReference>
<dbReference type="InterPro" id="IPR036866">
    <property type="entry name" value="RibonucZ/Hydroxyglut_hydro"/>
</dbReference>
<keyword evidence="9" id="KW-1185">Reference proteome</keyword>
<evidence type="ECO:0000313" key="9">
    <source>
        <dbReference type="Proteomes" id="UP001633002"/>
    </source>
</evidence>
<evidence type="ECO:0000256" key="4">
    <source>
        <dbReference type="ARBA" id="ARBA00022490"/>
    </source>
</evidence>
<dbReference type="AlphaFoldDB" id="A0ABD3IFS6"/>
<dbReference type="EMBL" id="JBJQOH010000001">
    <property type="protein sequence ID" value="KAL3700369.1"/>
    <property type="molecule type" value="Genomic_DNA"/>
</dbReference>
<evidence type="ECO:0000256" key="5">
    <source>
        <dbReference type="ARBA" id="ARBA00023242"/>
    </source>
</evidence>
<feature type="domain" description="Beta-Casp" evidence="7">
    <location>
        <begin position="517"/>
        <end position="645"/>
    </location>
</feature>
<dbReference type="Gene3D" id="3.60.15.10">
    <property type="entry name" value="Ribonuclease Z/Hydroxyacylglutathione hydrolase-like"/>
    <property type="match status" value="1"/>
</dbReference>
<dbReference type="Pfam" id="PF16661">
    <property type="entry name" value="Lactamase_B_6"/>
    <property type="match status" value="1"/>
</dbReference>
<dbReference type="PANTHER" id="PTHR46094:SF1">
    <property type="entry name" value="INTEGRATOR COMPLEX SUBUNIT 9"/>
    <property type="match status" value="1"/>
</dbReference>
<sequence length="870" mass="95508">MDIEIQTFERLLLKRRYDNVHFALLYELHLLAALYVQTCLGGGETGDSSIPTSFLLDICQTQVLLECPVNLSALLLFLPTLLSSKEGKLKSPSGDKRAVGARLQSTSSLGYGGDSLSVHGGKKYSKGTEAVDDHLEALLPACKRPKVGIHRSSRHGSCSHNGGHITEKGDPNSLYPLDAEPWYKTPDLHQLDVSLLNAVLISNPLAMLGLPFLVRNPGFTAKIYATDATIKMGQLLMEELVTLHSEFTQLFGQRASLASPPWFQHAGPSDLEQLNCAECGEHWQHLYSTDDIRACIARIHGLRYGEEASVNGQLKIKPSSSGFGIGSCNWVLKGAHRSLAYIGHSTFSANHSAPLDLPSLSSCEVLLFSTCEAADPQHEESPETRKESGVALPRKKSPESKAVQTASTESHQGTEGNTAHKQPPQLHSFSPASSLSPANVGSTAGNSMPPQKPLSTLHVPASSEKSVKVACEQQEVPKDATSSSALDEKVNEVCRAAVEAVSAGGSVLFPISMYGSFLEILEEILIQLRSAGMEVPVLYISPVAEKVLAYANTVPEWVSALRQEKLYAGEALFGFVDAVQEKRFHHYSALHSPDLLRCWQEPCVVFASHLSLRMGPAIQLLHRWRSNPLCLVVLTQPSVDVKVLLEPFEPFRIQVLHHPLILNITSSEVASMIRTLKPQLALIPKSLENLELSQRKGSGEFGGVSCYQLWQPYKIPRFQNDFEVDMTADLALQIQLKQIRSGKVAAARLSADLHVRDGRWILEMPSPSSSSGGVVRCLPRHQIRWGKVDVDTLLTAFKERQIHDVYVTERTIQDEQNLQDKMERKEVIIELTSPSPAKIEITSATISIHANEASLRRLIVEVLNSTLNVL</sequence>
<dbReference type="Proteomes" id="UP001633002">
    <property type="component" value="Unassembled WGS sequence"/>
</dbReference>
<comment type="subcellular location">
    <subcellularLocation>
        <location evidence="2">Cytoplasm</location>
    </subcellularLocation>
    <subcellularLocation>
        <location evidence="1">Nucleus</location>
    </subcellularLocation>
</comment>
<dbReference type="InterPro" id="IPR001279">
    <property type="entry name" value="Metallo-B-lactamas"/>
</dbReference>
<feature type="region of interest" description="Disordered" evidence="6">
    <location>
        <begin position="374"/>
        <end position="459"/>
    </location>
</feature>
<reference evidence="8 9" key="1">
    <citation type="submission" date="2024-09" db="EMBL/GenBank/DDBJ databases">
        <title>Chromosome-scale assembly of Riccia sorocarpa.</title>
        <authorList>
            <person name="Paukszto L."/>
        </authorList>
    </citation>
    <scope>NUCLEOTIDE SEQUENCE [LARGE SCALE GENOMIC DNA]</scope>
    <source>
        <strain evidence="8">LP-2024</strain>
        <tissue evidence="8">Aerial parts of the thallus</tissue>
    </source>
</reference>
<evidence type="ECO:0000259" key="7">
    <source>
        <dbReference type="SMART" id="SM01027"/>
    </source>
</evidence>
<name>A0ABD3IFS6_9MARC</name>
<evidence type="ECO:0000313" key="8">
    <source>
        <dbReference type="EMBL" id="KAL3700369.1"/>
    </source>
</evidence>
<proteinExistence type="inferred from homology"/>
<dbReference type="InterPro" id="IPR022712">
    <property type="entry name" value="Beta_Casp"/>
</dbReference>
<evidence type="ECO:0000256" key="3">
    <source>
        <dbReference type="ARBA" id="ARBA00006861"/>
    </source>
</evidence>
<comment type="similarity">
    <text evidence="3">Belongs to the metallo-beta-lactamase superfamily. RNA-metabolizing metallo-beta-lactamase-like family. INTS9 subfamily.</text>
</comment>
<dbReference type="GO" id="GO:0005634">
    <property type="term" value="C:nucleus"/>
    <property type="evidence" value="ECO:0007669"/>
    <property type="project" value="UniProtKB-SubCell"/>
</dbReference>
<comment type="caution">
    <text evidence="8">The sequence shown here is derived from an EMBL/GenBank/DDBJ whole genome shotgun (WGS) entry which is preliminary data.</text>
</comment>
<keyword evidence="4" id="KW-0963">Cytoplasm</keyword>
<evidence type="ECO:0000256" key="6">
    <source>
        <dbReference type="SAM" id="MobiDB-lite"/>
    </source>
</evidence>
<protein>
    <recommendedName>
        <fullName evidence="7">Beta-Casp domain-containing protein</fullName>
    </recommendedName>
</protein>
<evidence type="ECO:0000256" key="1">
    <source>
        <dbReference type="ARBA" id="ARBA00004123"/>
    </source>
</evidence>
<dbReference type="SMART" id="SM01027">
    <property type="entry name" value="Beta-Casp"/>
    <property type="match status" value="1"/>
</dbReference>
<accession>A0ABD3IFS6</accession>
<dbReference type="InterPro" id="IPR027074">
    <property type="entry name" value="Integrator_9su"/>
</dbReference>
<dbReference type="Pfam" id="PF10996">
    <property type="entry name" value="Beta-Casp"/>
    <property type="match status" value="1"/>
</dbReference>
<dbReference type="GO" id="GO:0005737">
    <property type="term" value="C:cytoplasm"/>
    <property type="evidence" value="ECO:0007669"/>
    <property type="project" value="UniProtKB-SubCell"/>
</dbReference>
<dbReference type="Gene3D" id="3.40.50.10890">
    <property type="match status" value="1"/>
</dbReference>
<feature type="compositionally biased region" description="Basic and acidic residues" evidence="6">
    <location>
        <begin position="375"/>
        <end position="388"/>
    </location>
</feature>
<feature type="compositionally biased region" description="Polar residues" evidence="6">
    <location>
        <begin position="402"/>
        <end position="449"/>
    </location>
</feature>
<keyword evidence="5" id="KW-0539">Nucleus</keyword>
<organism evidence="8 9">
    <name type="scientific">Riccia sorocarpa</name>
    <dbReference type="NCBI Taxonomy" id="122646"/>
    <lineage>
        <taxon>Eukaryota</taxon>
        <taxon>Viridiplantae</taxon>
        <taxon>Streptophyta</taxon>
        <taxon>Embryophyta</taxon>
        <taxon>Marchantiophyta</taxon>
        <taxon>Marchantiopsida</taxon>
        <taxon>Marchantiidae</taxon>
        <taxon>Marchantiales</taxon>
        <taxon>Ricciaceae</taxon>
        <taxon>Riccia</taxon>
    </lineage>
</organism>
<dbReference type="PANTHER" id="PTHR46094">
    <property type="entry name" value="INTEGRATOR COMPLEX SUBUNIT 9"/>
    <property type="match status" value="1"/>
</dbReference>
<gene>
    <name evidence="8" type="ORF">R1sor_018391</name>
</gene>
<evidence type="ECO:0000256" key="2">
    <source>
        <dbReference type="ARBA" id="ARBA00004496"/>
    </source>
</evidence>